<feature type="region of interest" description="Disordered" evidence="6">
    <location>
        <begin position="612"/>
        <end position="632"/>
    </location>
</feature>
<name>A0A4U5N0D8_STECR</name>
<evidence type="ECO:0000256" key="3">
    <source>
        <dbReference type="ARBA" id="ARBA00022833"/>
    </source>
</evidence>
<evidence type="ECO:0000259" key="7">
    <source>
        <dbReference type="PROSITE" id="PS50950"/>
    </source>
</evidence>
<keyword evidence="2 5" id="KW-0863">Zinc-finger</keyword>
<dbReference type="EMBL" id="AZBU02000005">
    <property type="protein sequence ID" value="TKR75694.1"/>
    <property type="molecule type" value="Genomic_DNA"/>
</dbReference>
<dbReference type="SUPFAM" id="SSF57716">
    <property type="entry name" value="Glucocorticoid receptor-like (DNA-binding domain)"/>
    <property type="match status" value="1"/>
</dbReference>
<dbReference type="AlphaFoldDB" id="A0A4U5N0D8"/>
<evidence type="ECO:0000256" key="5">
    <source>
        <dbReference type="PROSITE-ProRule" id="PRU00309"/>
    </source>
</evidence>
<proteinExistence type="predicted"/>
<dbReference type="GO" id="GO:0008270">
    <property type="term" value="F:zinc ion binding"/>
    <property type="evidence" value="ECO:0007669"/>
    <property type="project" value="UniProtKB-KW"/>
</dbReference>
<keyword evidence="3" id="KW-0862">Zinc</keyword>
<keyword evidence="1" id="KW-0479">Metal-binding</keyword>
<dbReference type="Proteomes" id="UP000298663">
    <property type="component" value="Unassembled WGS sequence"/>
</dbReference>
<dbReference type="STRING" id="34508.A0A4U5N0D8"/>
<gene>
    <name evidence="8" type="ORF">L596_016948</name>
</gene>
<dbReference type="Pfam" id="PF05485">
    <property type="entry name" value="THAP"/>
    <property type="match status" value="1"/>
</dbReference>
<accession>A0A4U5N0D8</accession>
<feature type="compositionally biased region" description="Low complexity" evidence="6">
    <location>
        <begin position="799"/>
        <end position="811"/>
    </location>
</feature>
<feature type="domain" description="THAP-type" evidence="7">
    <location>
        <begin position="99"/>
        <end position="179"/>
    </location>
</feature>
<sequence>MIRNSPAKQASLVVTTPGARVVPMVPIGPQTSSANSSPTKLMVPENLTLKQREQIQMALSNYTTPELVVVKMGNGRLKITAKDSIVVDDPIEVTKKVNKSETCIKCKRQIDGEELFFHLPIDPDRRRTWGKILGLSYEKMMSTNSACDTICSDHFTEACLFKYGYNKTSVETHGEPYNTDMPNEEMSSYGSHMNCCIKWQCTLCKFHNRSVIVLREHVLKEHLTGSGERQLIRDLQDNKVNLLCPFCRKTGYGYKTVSGFLKHLQTPPGEHLYLKRIAIKAEAKCRMEFLKPSDKWESWTEDNIVLAMYGALMHKIKRKVPKADVELAAPNTTESKSKSPDVDSPTVFTASKTAEPTPFEDKESSKSSSASPSSAPELTSEEIEKAESEPKSSPSPPAIEPAVEPVTLPVAEKVEKVQAVVQAPPRTTALILKKSVVRSTEALKPASFQAALQLAQQPTTSQVSSKPESDFILPSSTKTGEVISLKSALANLDGTRSPRIFSPQTRAKLGYVDFSQKLHSVPTSPAARRLYREGPGSHNVSPVRDYSLKKSAEAAATRMRLFGSDEGLPPVTKYRLTPKESKIESARLVESPRKSPETPSMPLETFINEAVSAANSTPSKNRKSRDEMKVIRSQQQPAFPVGNPVFISLEDVASNFGRHKAVIKRTYSHSAISESVSSPAPQTNEPNSQPVVNSSEFNQFADRRIISKKARQNLFGYISSEDEEHSKPAPPRPQPIPGQVRQVIVRKAIHGKPPISANSVIQRRIVSLRSKTGLPIPVVDAIHKAEDEVSKLRYGLIDSKLPSEPSSSAPLDLPPPRSITKKIRILRANKPSSQS</sequence>
<evidence type="ECO:0000256" key="6">
    <source>
        <dbReference type="SAM" id="MobiDB-lite"/>
    </source>
</evidence>
<feature type="region of interest" description="Disordered" evidence="6">
    <location>
        <begin position="718"/>
        <end position="738"/>
    </location>
</feature>
<evidence type="ECO:0000256" key="4">
    <source>
        <dbReference type="ARBA" id="ARBA00023125"/>
    </source>
</evidence>
<feature type="compositionally biased region" description="Low complexity" evidence="6">
    <location>
        <begin position="366"/>
        <end position="377"/>
    </location>
</feature>
<dbReference type="OrthoDB" id="5871148at2759"/>
<feature type="region of interest" description="Disordered" evidence="6">
    <location>
        <begin position="799"/>
        <end position="835"/>
    </location>
</feature>
<keyword evidence="4 5" id="KW-0238">DNA-binding</keyword>
<feature type="region of interest" description="Disordered" evidence="6">
    <location>
        <begin position="330"/>
        <end position="401"/>
    </location>
</feature>
<evidence type="ECO:0000313" key="8">
    <source>
        <dbReference type="EMBL" id="TKR75694.1"/>
    </source>
</evidence>
<reference evidence="8 9" key="1">
    <citation type="journal article" date="2015" name="Genome Biol.">
        <title>Comparative genomics of Steinernema reveals deeply conserved gene regulatory networks.</title>
        <authorList>
            <person name="Dillman A.R."/>
            <person name="Macchietto M."/>
            <person name="Porter C.F."/>
            <person name="Rogers A."/>
            <person name="Williams B."/>
            <person name="Antoshechkin I."/>
            <person name="Lee M.M."/>
            <person name="Goodwin Z."/>
            <person name="Lu X."/>
            <person name="Lewis E.E."/>
            <person name="Goodrich-Blair H."/>
            <person name="Stock S.P."/>
            <person name="Adams B.J."/>
            <person name="Sternberg P.W."/>
            <person name="Mortazavi A."/>
        </authorList>
    </citation>
    <scope>NUCLEOTIDE SEQUENCE [LARGE SCALE GENOMIC DNA]</scope>
    <source>
        <strain evidence="8 9">ALL</strain>
    </source>
</reference>
<evidence type="ECO:0000256" key="2">
    <source>
        <dbReference type="ARBA" id="ARBA00022771"/>
    </source>
</evidence>
<feature type="region of interest" description="Disordered" evidence="6">
    <location>
        <begin position="673"/>
        <end position="696"/>
    </location>
</feature>
<reference evidence="8 9" key="2">
    <citation type="journal article" date="2019" name="G3 (Bethesda)">
        <title>Hybrid Assembly of the Genome of the Entomopathogenic Nematode Steinernema carpocapsae Identifies the X-Chromosome.</title>
        <authorList>
            <person name="Serra L."/>
            <person name="Macchietto M."/>
            <person name="Macias-Munoz A."/>
            <person name="McGill C.J."/>
            <person name="Rodriguez I.M."/>
            <person name="Rodriguez B."/>
            <person name="Murad R."/>
            <person name="Mortazavi A."/>
        </authorList>
    </citation>
    <scope>NUCLEOTIDE SEQUENCE [LARGE SCALE GENOMIC DNA]</scope>
    <source>
        <strain evidence="8 9">ALL</strain>
    </source>
</reference>
<organism evidence="8 9">
    <name type="scientific">Steinernema carpocapsae</name>
    <name type="common">Entomopathogenic nematode</name>
    <dbReference type="NCBI Taxonomy" id="34508"/>
    <lineage>
        <taxon>Eukaryota</taxon>
        <taxon>Metazoa</taxon>
        <taxon>Ecdysozoa</taxon>
        <taxon>Nematoda</taxon>
        <taxon>Chromadorea</taxon>
        <taxon>Rhabditida</taxon>
        <taxon>Tylenchina</taxon>
        <taxon>Panagrolaimomorpha</taxon>
        <taxon>Strongyloidoidea</taxon>
        <taxon>Steinernematidae</taxon>
        <taxon>Steinernema</taxon>
    </lineage>
</organism>
<dbReference type="PROSITE" id="PS50950">
    <property type="entry name" value="ZF_THAP"/>
    <property type="match status" value="1"/>
</dbReference>
<evidence type="ECO:0000313" key="9">
    <source>
        <dbReference type="Proteomes" id="UP000298663"/>
    </source>
</evidence>
<comment type="caution">
    <text evidence="8">The sequence shown here is derived from an EMBL/GenBank/DDBJ whole genome shotgun (WGS) entry which is preliminary data.</text>
</comment>
<keyword evidence="9" id="KW-1185">Reference proteome</keyword>
<dbReference type="GO" id="GO:0003677">
    <property type="term" value="F:DNA binding"/>
    <property type="evidence" value="ECO:0007669"/>
    <property type="project" value="UniProtKB-UniRule"/>
</dbReference>
<protein>
    <recommendedName>
        <fullName evidence="7">THAP-type domain-containing protein</fullName>
    </recommendedName>
</protein>
<dbReference type="InterPro" id="IPR006612">
    <property type="entry name" value="THAP_Znf"/>
</dbReference>
<evidence type="ECO:0000256" key="1">
    <source>
        <dbReference type="ARBA" id="ARBA00022723"/>
    </source>
</evidence>